<proteinExistence type="inferred from homology"/>
<keyword evidence="7 11" id="KW-0732">Signal</keyword>
<dbReference type="InterPro" id="IPR008334">
    <property type="entry name" value="5'-Nucleotdase_C"/>
</dbReference>
<protein>
    <submittedName>
        <fullName evidence="14">Bifunctional 2',3'-cyclic-nucleotide 2'-phosphodiesterase/3'-nucleotidase</fullName>
    </submittedName>
</protein>
<dbReference type="InterPro" id="IPR006179">
    <property type="entry name" value="5_nucleotidase/apyrase"/>
</dbReference>
<dbReference type="Gene3D" id="3.90.780.10">
    <property type="entry name" value="5'-Nucleotidase, C-terminal domain"/>
    <property type="match status" value="1"/>
</dbReference>
<evidence type="ECO:0000313" key="14">
    <source>
        <dbReference type="EMBL" id="WZC48248.1"/>
    </source>
</evidence>
<comment type="cofactor">
    <cofactor evidence="3">
        <name>a divalent metal cation</name>
        <dbReference type="ChEBI" id="CHEBI:60240"/>
    </cofactor>
</comment>
<comment type="similarity">
    <text evidence="5 11">Belongs to the 5'-nucleotidase family.</text>
</comment>
<accession>A0ABZ2V4Q4</accession>
<keyword evidence="15" id="KW-1185">Reference proteome</keyword>
<dbReference type="EMBL" id="CP150951">
    <property type="protein sequence ID" value="WZC48248.1"/>
    <property type="molecule type" value="Genomic_DNA"/>
</dbReference>
<dbReference type="InterPro" id="IPR006146">
    <property type="entry name" value="5'-Nucleotdase_CS"/>
</dbReference>
<dbReference type="PROSITE" id="PS00786">
    <property type="entry name" value="5_NUCLEOTIDASE_2"/>
    <property type="match status" value="1"/>
</dbReference>
<evidence type="ECO:0000313" key="15">
    <source>
        <dbReference type="Proteomes" id="UP001440612"/>
    </source>
</evidence>
<evidence type="ECO:0000259" key="12">
    <source>
        <dbReference type="Pfam" id="PF00149"/>
    </source>
</evidence>
<organism evidence="14 15">
    <name type="scientific">Yoonia phaeophyticola</name>
    <dbReference type="NCBI Taxonomy" id="3137369"/>
    <lineage>
        <taxon>Bacteria</taxon>
        <taxon>Pseudomonadati</taxon>
        <taxon>Pseudomonadota</taxon>
        <taxon>Alphaproteobacteria</taxon>
        <taxon>Rhodobacterales</taxon>
        <taxon>Paracoccaceae</taxon>
        <taxon>Yoonia</taxon>
    </lineage>
</organism>
<gene>
    <name evidence="14" type="ORF">AABB29_15440</name>
</gene>
<evidence type="ECO:0000256" key="9">
    <source>
        <dbReference type="ARBA" id="ARBA00022801"/>
    </source>
</evidence>
<comment type="catalytic activity">
    <reaction evidence="2">
        <text>a nucleoside 2',3'-cyclic phosphate + H2O = a nucleoside 3'-phosphate + H(+)</text>
        <dbReference type="Rhea" id="RHEA:19621"/>
        <dbReference type="ChEBI" id="CHEBI:15377"/>
        <dbReference type="ChEBI" id="CHEBI:15378"/>
        <dbReference type="ChEBI" id="CHEBI:66949"/>
        <dbReference type="ChEBI" id="CHEBI:66954"/>
        <dbReference type="EC" id="3.1.4.16"/>
    </reaction>
</comment>
<evidence type="ECO:0000256" key="1">
    <source>
        <dbReference type="ARBA" id="ARBA00000527"/>
    </source>
</evidence>
<evidence type="ECO:0000256" key="7">
    <source>
        <dbReference type="ARBA" id="ARBA00022729"/>
    </source>
</evidence>
<dbReference type="PANTHER" id="PTHR11575">
    <property type="entry name" value="5'-NUCLEOTIDASE-RELATED"/>
    <property type="match status" value="1"/>
</dbReference>
<dbReference type="CDD" id="cd07410">
    <property type="entry name" value="MPP_CpdB_N"/>
    <property type="match status" value="1"/>
</dbReference>
<evidence type="ECO:0000256" key="6">
    <source>
        <dbReference type="ARBA" id="ARBA00022723"/>
    </source>
</evidence>
<dbReference type="PRINTS" id="PR01607">
    <property type="entry name" value="APYRASEFAMLY"/>
</dbReference>
<dbReference type="NCBIfam" id="NF006938">
    <property type="entry name" value="PRK09420.1"/>
    <property type="match status" value="1"/>
</dbReference>
<dbReference type="SUPFAM" id="SSF56300">
    <property type="entry name" value="Metallo-dependent phosphatases"/>
    <property type="match status" value="1"/>
</dbReference>
<evidence type="ECO:0000256" key="11">
    <source>
        <dbReference type="RuleBase" id="RU362119"/>
    </source>
</evidence>
<evidence type="ECO:0000256" key="5">
    <source>
        <dbReference type="ARBA" id="ARBA00006654"/>
    </source>
</evidence>
<dbReference type="RefSeq" id="WP_341366365.1">
    <property type="nucleotide sequence ID" value="NZ_CP150951.2"/>
</dbReference>
<dbReference type="SUPFAM" id="SSF55816">
    <property type="entry name" value="5'-nucleotidase (syn. UDP-sugar hydrolase), C-terminal domain"/>
    <property type="match status" value="1"/>
</dbReference>
<dbReference type="PANTHER" id="PTHR11575:SF6">
    <property type="entry name" value="2',3'-CYCLIC-NUCLEOTIDE 2'-PHOSPHODIESTERASE_3'-NUCLEOTIDASE"/>
    <property type="match status" value="1"/>
</dbReference>
<evidence type="ECO:0000259" key="13">
    <source>
        <dbReference type="Pfam" id="PF02872"/>
    </source>
</evidence>
<dbReference type="InterPro" id="IPR041827">
    <property type="entry name" value="CpdB_N"/>
</dbReference>
<comment type="catalytic activity">
    <reaction evidence="1">
        <text>a ribonucleoside 3'-phosphate + H2O = a ribonucleoside + phosphate</text>
        <dbReference type="Rhea" id="RHEA:10144"/>
        <dbReference type="ChEBI" id="CHEBI:13197"/>
        <dbReference type="ChEBI" id="CHEBI:15377"/>
        <dbReference type="ChEBI" id="CHEBI:18254"/>
        <dbReference type="ChEBI" id="CHEBI:43474"/>
        <dbReference type="EC" id="3.1.3.6"/>
    </reaction>
</comment>
<evidence type="ECO:0000256" key="8">
    <source>
        <dbReference type="ARBA" id="ARBA00022741"/>
    </source>
</evidence>
<evidence type="ECO:0000256" key="2">
    <source>
        <dbReference type="ARBA" id="ARBA00001730"/>
    </source>
</evidence>
<reference evidence="15" key="1">
    <citation type="submission" date="2024-04" db="EMBL/GenBank/DDBJ databases">
        <title>Phylogenomic analyses of a clade within the roseobacter group suggest taxonomic reassignments of species of the genera Aestuariivita, Citreicella, Loktanella, Nautella, Pelagibaca, Ruegeria, Thalassobius, Thiobacimonas and Tropicibacter, and the proposal o.</title>
        <authorList>
            <person name="Jeon C.O."/>
        </authorList>
    </citation>
    <scope>NUCLEOTIDE SEQUENCE [LARGE SCALE GENOMIC DNA]</scope>
    <source>
        <strain evidence="15">BS5-3</strain>
    </source>
</reference>
<feature type="chain" id="PRO_5044998357" evidence="11">
    <location>
        <begin position="28"/>
        <end position="651"/>
    </location>
</feature>
<keyword evidence="9 11" id="KW-0378">Hydrolase</keyword>
<feature type="domain" description="5'-Nucleotidase C-terminal" evidence="13">
    <location>
        <begin position="432"/>
        <end position="568"/>
    </location>
</feature>
<name>A0ABZ2V4Q4_9RHOB</name>
<keyword evidence="8 11" id="KW-0547">Nucleotide-binding</keyword>
<evidence type="ECO:0000256" key="4">
    <source>
        <dbReference type="ARBA" id="ARBA00004196"/>
    </source>
</evidence>
<dbReference type="Pfam" id="PF02872">
    <property type="entry name" value="5_nucleotid_C"/>
    <property type="match status" value="1"/>
</dbReference>
<dbReference type="InterPro" id="IPR029052">
    <property type="entry name" value="Metallo-depent_PP-like"/>
</dbReference>
<dbReference type="InterPro" id="IPR036907">
    <property type="entry name" value="5'-Nucleotdase_C_sf"/>
</dbReference>
<dbReference type="Pfam" id="PF00149">
    <property type="entry name" value="Metallophos"/>
    <property type="match status" value="1"/>
</dbReference>
<comment type="subcellular location">
    <subcellularLocation>
        <location evidence="4">Cell envelope</location>
    </subcellularLocation>
</comment>
<feature type="signal peptide" evidence="11">
    <location>
        <begin position="1"/>
        <end position="27"/>
    </location>
</feature>
<evidence type="ECO:0000256" key="3">
    <source>
        <dbReference type="ARBA" id="ARBA00001968"/>
    </source>
</evidence>
<keyword evidence="6" id="KW-0479">Metal-binding</keyword>
<dbReference type="Proteomes" id="UP001440612">
    <property type="component" value="Chromosome"/>
</dbReference>
<dbReference type="InterPro" id="IPR004843">
    <property type="entry name" value="Calcineurin-like_PHP"/>
</dbReference>
<feature type="domain" description="Calcineurin-like phosphoesterase" evidence="12">
    <location>
        <begin position="35"/>
        <end position="275"/>
    </location>
</feature>
<keyword evidence="10" id="KW-0511">Multifunctional enzyme</keyword>
<evidence type="ECO:0000256" key="10">
    <source>
        <dbReference type="ARBA" id="ARBA00023268"/>
    </source>
</evidence>
<sequence length="651" mass="70201">MSPRLNRRHFIAGSAGLIAMHPFSVNAATGQAHLRLMETTDLHVHVFPYDYYADRPVDTVGLSRAATIIEGVRAESTNSMLLDNGDFLQGNPMGDYIAYERGMSEGDMHPVITAMNTLGFDASTLGNHEFNYGISFLMKSVAGAAFPIVSANVVKEMGADPTQDTTLVPPYVIMERTLTDGAGETHPIKIGLIGFVPPQIMNWDRRHLEGNVQARDIIESARAYVPQMKEEGADIIIALSHSGIAEPEAIEGMANAAIPLAGIDGIDAILTGHNHLVFPSSNYDDIPGVDTAAGTINGKPGVMAGFWGSHMGLIDLLLERDGSGWRVLSHTSEARPISRREEDRSITPLVADYQPVLDSVADIHAETLAYVRTAVGKTDAPLHSYFALVADDPSVQIVSNAQTWYIKEQMVGTEYEGLPILSAAAPFKAGGRGGPEYFTDVPVGDVAIKNVADLYLYPNTVRAVKVTGAQVKDWLERSAGMFNQVEAGASDAVLLNPEFPSYNFDVMDGVTYEIDLSQPSKFDRSGEVINPDATRIVNLQFEGQPIDPEQEFIVATNNYRASGGGSFPGTGDTIIFEGPDTNRDVIVRYIVEQGTVNPQADSNWSFKDMPGTSMIFETGPAGAAYADSIEGMKIAPAGTSDSGFALFRIEM</sequence>
<dbReference type="Gene3D" id="3.60.21.10">
    <property type="match status" value="1"/>
</dbReference>